<proteinExistence type="predicted"/>
<organism evidence="1 2">
    <name type="scientific">Pseudomonas fluorescens</name>
    <dbReference type="NCBI Taxonomy" id="294"/>
    <lineage>
        <taxon>Bacteria</taxon>
        <taxon>Pseudomonadati</taxon>
        <taxon>Pseudomonadota</taxon>
        <taxon>Gammaproteobacteria</taxon>
        <taxon>Pseudomonadales</taxon>
        <taxon>Pseudomonadaceae</taxon>
        <taxon>Pseudomonas</taxon>
    </lineage>
</organism>
<evidence type="ECO:0000313" key="2">
    <source>
        <dbReference type="Proteomes" id="UP000061348"/>
    </source>
</evidence>
<dbReference type="EMBL" id="LCYA01000092">
    <property type="protein sequence ID" value="KWV86661.1"/>
    <property type="molecule type" value="Genomic_DNA"/>
</dbReference>
<name>A0A109LFG2_PSEFL</name>
<accession>A0A109LFG2</accession>
<dbReference type="AlphaFoldDB" id="A0A109LFG2"/>
<reference evidence="1 2" key="1">
    <citation type="submission" date="2015-05" db="EMBL/GenBank/DDBJ databases">
        <title>A genomic and transcriptomic approach to investigate the blue pigment phenotype in Pseudomonas fluorescens.</title>
        <authorList>
            <person name="Andreani N.A."/>
            <person name="Cardazzo B."/>
        </authorList>
    </citation>
    <scope>NUCLEOTIDE SEQUENCE [LARGE SCALE GENOMIC DNA]</scope>
    <source>
        <strain evidence="1 2">Ps_22</strain>
    </source>
</reference>
<gene>
    <name evidence="1" type="ORF">PFLmoz3_03745</name>
</gene>
<sequence>MLEHRQVFAAIELHRELGRQFMETRMVLQGGEDLRGQWAGVEQHLRVNAGAGAEHQVAHVVTARVAGAQARRQ</sequence>
<protein>
    <submittedName>
        <fullName evidence="1">Uncharacterized protein</fullName>
    </submittedName>
</protein>
<dbReference type="Proteomes" id="UP000061348">
    <property type="component" value="Unassembled WGS sequence"/>
</dbReference>
<evidence type="ECO:0000313" key="1">
    <source>
        <dbReference type="EMBL" id="KWV86661.1"/>
    </source>
</evidence>
<comment type="caution">
    <text evidence="1">The sequence shown here is derived from an EMBL/GenBank/DDBJ whole genome shotgun (WGS) entry which is preliminary data.</text>
</comment>